<feature type="region of interest" description="Disordered" evidence="1">
    <location>
        <begin position="113"/>
        <end position="137"/>
    </location>
</feature>
<dbReference type="PROSITE" id="PS51184">
    <property type="entry name" value="JMJC"/>
    <property type="match status" value="1"/>
</dbReference>
<sequence>MTIRWPRVDMHGEVMRETDDILGPVVTEERTFEVRVSEETRADFHIGTQLAALNHPGRVRPAKYDPRGRHSPVYLSPRQWRTMVRHDREQAEGLVRDHCIVLLGFSQYSGPDGLDLEPEGESIGSDHTGSEPPEPSPWLVPSEATLHQLFHHLRLSIETERPVVDVTGRGSDSQARDQGTKMCKHDKLANMFDPRKFMNFLVLQGIHSAIPEELRSFIDTDIAANDGFHFQCADCGKPSWVIAAQDGVCSRGHADTGGCATCVHLLAGLKLWAVRVGTSMAREEDFIGDDPNLEDWEVIVLRPGDKLLMPPRTAHAVYSLTRSVARGSVYYLANSYDHTLFGMLEEHVAGLAITNTADPAHTGHLFRLWMYYQRLWEVNEARPRPSDWPPTLPTARSLAGLTLILEHLKSLTPSMPYSPTKPPMWPDWYKHDRRCTRLALNNWLANVKATERTSPAAVAFLSARTELQGEYKLRLPPKSEAHRRPRDLWDSKKWRQAFKEGRVFYLTQEDEDEADREWEEECEIARARSKNKKVKKADPDDESLLH</sequence>
<name>A0A164Y2V0_9AGAM</name>
<evidence type="ECO:0000313" key="4">
    <source>
        <dbReference type="Proteomes" id="UP000076722"/>
    </source>
</evidence>
<feature type="region of interest" description="Disordered" evidence="1">
    <location>
        <begin position="527"/>
        <end position="546"/>
    </location>
</feature>
<accession>A0A164Y2V0</accession>
<gene>
    <name evidence="3" type="ORF">SISNIDRAFT_483083</name>
</gene>
<dbReference type="EMBL" id="KV419399">
    <property type="protein sequence ID" value="KZS96528.1"/>
    <property type="molecule type" value="Genomic_DNA"/>
</dbReference>
<dbReference type="InterPro" id="IPR003347">
    <property type="entry name" value="JmjC_dom"/>
</dbReference>
<dbReference type="OrthoDB" id="3270451at2759"/>
<dbReference type="SUPFAM" id="SSF51197">
    <property type="entry name" value="Clavaminate synthase-like"/>
    <property type="match status" value="1"/>
</dbReference>
<feature type="domain" description="JmjC" evidence="2">
    <location>
        <begin position="199"/>
        <end position="347"/>
    </location>
</feature>
<evidence type="ECO:0000256" key="1">
    <source>
        <dbReference type="SAM" id="MobiDB-lite"/>
    </source>
</evidence>
<dbReference type="AlphaFoldDB" id="A0A164Y2V0"/>
<evidence type="ECO:0000313" key="3">
    <source>
        <dbReference type="EMBL" id="KZS96528.1"/>
    </source>
</evidence>
<keyword evidence="4" id="KW-1185">Reference proteome</keyword>
<organism evidence="3 4">
    <name type="scientific">Sistotremastrum niveocremeum HHB9708</name>
    <dbReference type="NCBI Taxonomy" id="1314777"/>
    <lineage>
        <taxon>Eukaryota</taxon>
        <taxon>Fungi</taxon>
        <taxon>Dikarya</taxon>
        <taxon>Basidiomycota</taxon>
        <taxon>Agaricomycotina</taxon>
        <taxon>Agaricomycetes</taxon>
        <taxon>Sistotremastrales</taxon>
        <taxon>Sistotremastraceae</taxon>
        <taxon>Sertulicium</taxon>
        <taxon>Sertulicium niveocremeum</taxon>
    </lineage>
</organism>
<reference evidence="3 4" key="1">
    <citation type="journal article" date="2016" name="Mol. Biol. Evol.">
        <title>Comparative Genomics of Early-Diverging Mushroom-Forming Fungi Provides Insights into the Origins of Lignocellulose Decay Capabilities.</title>
        <authorList>
            <person name="Nagy L.G."/>
            <person name="Riley R."/>
            <person name="Tritt A."/>
            <person name="Adam C."/>
            <person name="Daum C."/>
            <person name="Floudas D."/>
            <person name="Sun H."/>
            <person name="Yadav J.S."/>
            <person name="Pangilinan J."/>
            <person name="Larsson K.H."/>
            <person name="Matsuura K."/>
            <person name="Barry K."/>
            <person name="Labutti K."/>
            <person name="Kuo R."/>
            <person name="Ohm R.A."/>
            <person name="Bhattacharya S.S."/>
            <person name="Shirouzu T."/>
            <person name="Yoshinaga Y."/>
            <person name="Martin F.M."/>
            <person name="Grigoriev I.V."/>
            <person name="Hibbett D.S."/>
        </authorList>
    </citation>
    <scope>NUCLEOTIDE SEQUENCE [LARGE SCALE GENOMIC DNA]</scope>
    <source>
        <strain evidence="3 4">HHB9708</strain>
    </source>
</reference>
<protein>
    <recommendedName>
        <fullName evidence="2">JmjC domain-containing protein</fullName>
    </recommendedName>
</protein>
<evidence type="ECO:0000259" key="2">
    <source>
        <dbReference type="PROSITE" id="PS51184"/>
    </source>
</evidence>
<proteinExistence type="predicted"/>
<dbReference type="Proteomes" id="UP000076722">
    <property type="component" value="Unassembled WGS sequence"/>
</dbReference>